<evidence type="ECO:0000313" key="4">
    <source>
        <dbReference type="EMBL" id="CAF0740871.1"/>
    </source>
</evidence>
<reference evidence="4" key="1">
    <citation type="submission" date="2021-02" db="EMBL/GenBank/DDBJ databases">
        <authorList>
            <person name="Nowell W R."/>
        </authorList>
    </citation>
    <scope>NUCLEOTIDE SEQUENCE</scope>
</reference>
<dbReference type="InterPro" id="IPR050375">
    <property type="entry name" value="MFS_TsgA-like"/>
</dbReference>
<dbReference type="EMBL" id="CAJOBA010009015">
    <property type="protein sequence ID" value="CAF3841780.1"/>
    <property type="molecule type" value="Genomic_DNA"/>
</dbReference>
<dbReference type="CDD" id="cd17394">
    <property type="entry name" value="MFS_FucP_like"/>
    <property type="match status" value="1"/>
</dbReference>
<sequence>MSSQFKIVNDELVLSHMNFVDSNVCQTFSNTVNAASRPISVTIKEDNQISPQDWKLILQNSNIKKLTLSNVELSRNDARVIGDCLQNNHTLREFIIQGPVTDFTFEVLLETLDKNKTLTNIEFDEVYKTDIRVLALVKMIEGNRTPSRPNSQIVSVTTPMLKADEIVVSKQSYAIFPSGQMVPFFLITALFFLWGVPNSFNDVLIRQFSKSFVLTRFQAGLIQSAFFMGYFLWAIPAALLMKKAGYKAGFVTGLVLYGVGALLFWPAALIGRYSVFLAALFIIASGLSFLETAANPFIAQLGNPKTSEQRLNFSQAFNPLGAITGVLVGTLFIFSGVELSEKEVHSMKVNGTYNAYLRKETLRVINPYVVLAIITFIWAILILITKFPVTKDEANVVYHDQIENKSSKSGSLCRINFIFAVIAQFFYVGAQVGTWSYFIQYAQDNTKIPEKVAGYWLTGTLAAFGVGRFSSVYLMKFVRPNLLMGLYSLINCVLVGIGVFFPGWVGMISIFCTSFFMSLMFPTIFAIGLKGLVGSTTKIAGSIIVMAIVGGAVLTPLMGLIAELTHSIAKAYLLPFVSYLFIALYSFLGVKINPEKM</sequence>
<protein>
    <recommendedName>
        <fullName evidence="9">L-fucose transporter</fullName>
    </recommendedName>
</protein>
<evidence type="ECO:0008006" key="9">
    <source>
        <dbReference type="Google" id="ProtNLM"/>
    </source>
</evidence>
<dbReference type="NCBIfam" id="TIGR00885">
    <property type="entry name" value="fucP"/>
    <property type="match status" value="1"/>
</dbReference>
<proteinExistence type="predicted"/>
<dbReference type="AlphaFoldDB" id="A0A813NUT8"/>
<comment type="caution">
    <text evidence="4">The sequence shown here is derived from an EMBL/GenBank/DDBJ whole genome shotgun (WGS) entry which is preliminary data.</text>
</comment>
<keyword evidence="3" id="KW-0472">Membrane</keyword>
<feature type="transmembrane region" description="Helical" evidence="3">
    <location>
        <begin position="453"/>
        <end position="475"/>
    </location>
</feature>
<keyword evidence="8" id="KW-1185">Reference proteome</keyword>
<dbReference type="Pfam" id="PF07690">
    <property type="entry name" value="MFS_1"/>
    <property type="match status" value="1"/>
</dbReference>
<evidence type="ECO:0000256" key="1">
    <source>
        <dbReference type="ARBA" id="ARBA00004429"/>
    </source>
</evidence>
<dbReference type="Proteomes" id="UP000682733">
    <property type="component" value="Unassembled WGS sequence"/>
</dbReference>
<evidence type="ECO:0000256" key="2">
    <source>
        <dbReference type="ARBA" id="ARBA00022475"/>
    </source>
</evidence>
<feature type="transmembrane region" description="Helical" evidence="3">
    <location>
        <begin position="181"/>
        <end position="200"/>
    </location>
</feature>
<dbReference type="Proteomes" id="UP000663829">
    <property type="component" value="Unassembled WGS sequence"/>
</dbReference>
<feature type="transmembrane region" description="Helical" evidence="3">
    <location>
        <begin position="568"/>
        <end position="588"/>
    </location>
</feature>
<accession>A0A813NUT8</accession>
<dbReference type="SUPFAM" id="SSF103473">
    <property type="entry name" value="MFS general substrate transporter"/>
    <property type="match status" value="1"/>
</dbReference>
<keyword evidence="2" id="KW-1003">Cell membrane</keyword>
<evidence type="ECO:0000313" key="6">
    <source>
        <dbReference type="EMBL" id="CAF3519125.1"/>
    </source>
</evidence>
<evidence type="ECO:0000313" key="5">
    <source>
        <dbReference type="EMBL" id="CAF1078368.1"/>
    </source>
</evidence>
<dbReference type="Proteomes" id="UP000677228">
    <property type="component" value="Unassembled WGS sequence"/>
</dbReference>
<feature type="transmembrane region" description="Helical" evidence="3">
    <location>
        <begin position="365"/>
        <end position="384"/>
    </location>
</feature>
<organism evidence="4 8">
    <name type="scientific">Didymodactylos carnosus</name>
    <dbReference type="NCBI Taxonomy" id="1234261"/>
    <lineage>
        <taxon>Eukaryota</taxon>
        <taxon>Metazoa</taxon>
        <taxon>Spiralia</taxon>
        <taxon>Gnathifera</taxon>
        <taxon>Rotifera</taxon>
        <taxon>Eurotatoria</taxon>
        <taxon>Bdelloidea</taxon>
        <taxon>Philodinida</taxon>
        <taxon>Philodinidae</taxon>
        <taxon>Didymodactylos</taxon>
    </lineage>
</organism>
<dbReference type="Proteomes" id="UP000681722">
    <property type="component" value="Unassembled WGS sequence"/>
</dbReference>
<feature type="transmembrane region" description="Helical" evidence="3">
    <location>
        <begin position="415"/>
        <end position="438"/>
    </location>
</feature>
<keyword evidence="3" id="KW-0812">Transmembrane</keyword>
<dbReference type="InterPro" id="IPR036259">
    <property type="entry name" value="MFS_trans_sf"/>
</dbReference>
<dbReference type="Gene3D" id="1.20.1250.20">
    <property type="entry name" value="MFS general substrate transporter like domains"/>
    <property type="match status" value="2"/>
</dbReference>
<feature type="transmembrane region" description="Helical" evidence="3">
    <location>
        <begin position="539"/>
        <end position="562"/>
    </location>
</feature>
<dbReference type="InterPro" id="IPR005275">
    <property type="entry name" value="Lfuc_symporter_FucP"/>
</dbReference>
<dbReference type="InterPro" id="IPR011701">
    <property type="entry name" value="MFS"/>
</dbReference>
<dbReference type="EMBL" id="CAJNOK010009000">
    <property type="protein sequence ID" value="CAF1078368.1"/>
    <property type="molecule type" value="Genomic_DNA"/>
</dbReference>
<dbReference type="GO" id="GO:0015535">
    <property type="term" value="F:fucose:proton symporter activity"/>
    <property type="evidence" value="ECO:0007669"/>
    <property type="project" value="InterPro"/>
</dbReference>
<feature type="transmembrane region" description="Helical" evidence="3">
    <location>
        <begin position="248"/>
        <end position="267"/>
    </location>
</feature>
<dbReference type="SUPFAM" id="SSF52047">
    <property type="entry name" value="RNI-like"/>
    <property type="match status" value="1"/>
</dbReference>
<evidence type="ECO:0000313" key="7">
    <source>
        <dbReference type="EMBL" id="CAF3841780.1"/>
    </source>
</evidence>
<dbReference type="OrthoDB" id="10009229at2759"/>
<dbReference type="EMBL" id="CAJOBC010000017">
    <property type="protein sequence ID" value="CAF3519125.1"/>
    <property type="molecule type" value="Genomic_DNA"/>
</dbReference>
<feature type="transmembrane region" description="Helical" evidence="3">
    <location>
        <begin position="482"/>
        <end position="501"/>
    </location>
</feature>
<feature type="transmembrane region" description="Helical" evidence="3">
    <location>
        <begin position="316"/>
        <end position="337"/>
    </location>
</feature>
<name>A0A813NUT8_9BILA</name>
<keyword evidence="3" id="KW-1133">Transmembrane helix</keyword>
<comment type="subcellular location">
    <subcellularLocation>
        <location evidence="1">Cell inner membrane</location>
        <topology evidence="1">Multi-pass membrane protein</topology>
    </subcellularLocation>
</comment>
<dbReference type="InterPro" id="IPR032675">
    <property type="entry name" value="LRR_dom_sf"/>
</dbReference>
<gene>
    <name evidence="4" type="ORF">GPM918_LOCUS257</name>
    <name evidence="5" type="ORF">OVA965_LOCUS18239</name>
    <name evidence="6" type="ORF">SRO942_LOCUS258</name>
    <name evidence="7" type="ORF">TMI583_LOCUS18249</name>
</gene>
<dbReference type="PANTHER" id="PTHR43702:SF11">
    <property type="entry name" value="L-FUCOSE-PROTON SYMPORTER"/>
    <property type="match status" value="1"/>
</dbReference>
<feature type="transmembrane region" description="Helical" evidence="3">
    <location>
        <begin position="273"/>
        <end position="295"/>
    </location>
</feature>
<feature type="transmembrane region" description="Helical" evidence="3">
    <location>
        <begin position="507"/>
        <end position="527"/>
    </location>
</feature>
<dbReference type="PANTHER" id="PTHR43702">
    <property type="entry name" value="L-FUCOSE-PROTON SYMPORTER"/>
    <property type="match status" value="1"/>
</dbReference>
<evidence type="ECO:0000313" key="8">
    <source>
        <dbReference type="Proteomes" id="UP000663829"/>
    </source>
</evidence>
<feature type="transmembrane region" description="Helical" evidence="3">
    <location>
        <begin position="220"/>
        <end position="241"/>
    </location>
</feature>
<dbReference type="Gene3D" id="3.80.10.10">
    <property type="entry name" value="Ribonuclease Inhibitor"/>
    <property type="match status" value="1"/>
</dbReference>
<evidence type="ECO:0000256" key="3">
    <source>
        <dbReference type="SAM" id="Phobius"/>
    </source>
</evidence>
<dbReference type="GO" id="GO:0005886">
    <property type="term" value="C:plasma membrane"/>
    <property type="evidence" value="ECO:0007669"/>
    <property type="project" value="UniProtKB-SubCell"/>
</dbReference>
<dbReference type="EMBL" id="CAJNOQ010000017">
    <property type="protein sequence ID" value="CAF0740871.1"/>
    <property type="molecule type" value="Genomic_DNA"/>
</dbReference>